<feature type="transmembrane region" description="Helical" evidence="7">
    <location>
        <begin position="58"/>
        <end position="78"/>
    </location>
</feature>
<accession>A0A0C2D610</accession>
<protein>
    <recommendedName>
        <fullName evidence="10">DUF350 domain-containing protein</fullName>
    </recommendedName>
</protein>
<reference evidence="8 9" key="1">
    <citation type="submission" date="2014-12" db="EMBL/GenBank/DDBJ databases">
        <title>Genome assembly of Enhygromyxa salina DSM 15201.</title>
        <authorList>
            <person name="Sharma G."/>
            <person name="Subramanian S."/>
        </authorList>
    </citation>
    <scope>NUCLEOTIDE SEQUENCE [LARGE SCALE GENOMIC DNA]</scope>
    <source>
        <strain evidence="8 9">DSM 15201</strain>
    </source>
</reference>
<evidence type="ECO:0000256" key="2">
    <source>
        <dbReference type="ARBA" id="ARBA00005779"/>
    </source>
</evidence>
<dbReference type="AlphaFoldDB" id="A0A0C2D610"/>
<evidence type="ECO:0000256" key="7">
    <source>
        <dbReference type="SAM" id="Phobius"/>
    </source>
</evidence>
<dbReference type="GO" id="GO:0005886">
    <property type="term" value="C:plasma membrane"/>
    <property type="evidence" value="ECO:0007669"/>
    <property type="project" value="UniProtKB-SubCell"/>
</dbReference>
<evidence type="ECO:0000256" key="6">
    <source>
        <dbReference type="ARBA" id="ARBA00023136"/>
    </source>
</evidence>
<evidence type="ECO:0000256" key="4">
    <source>
        <dbReference type="ARBA" id="ARBA00022692"/>
    </source>
</evidence>
<organism evidence="8 9">
    <name type="scientific">Enhygromyxa salina</name>
    <dbReference type="NCBI Taxonomy" id="215803"/>
    <lineage>
        <taxon>Bacteria</taxon>
        <taxon>Pseudomonadati</taxon>
        <taxon>Myxococcota</taxon>
        <taxon>Polyangia</taxon>
        <taxon>Nannocystales</taxon>
        <taxon>Nannocystaceae</taxon>
        <taxon>Enhygromyxa</taxon>
    </lineage>
</organism>
<evidence type="ECO:0000313" key="9">
    <source>
        <dbReference type="Proteomes" id="UP000031599"/>
    </source>
</evidence>
<dbReference type="Pfam" id="PF03994">
    <property type="entry name" value="DUF350"/>
    <property type="match status" value="1"/>
</dbReference>
<evidence type="ECO:0000256" key="5">
    <source>
        <dbReference type="ARBA" id="ARBA00022989"/>
    </source>
</evidence>
<proteinExistence type="inferred from homology"/>
<evidence type="ECO:0008006" key="10">
    <source>
        <dbReference type="Google" id="ProtNLM"/>
    </source>
</evidence>
<comment type="similarity">
    <text evidence="2">Belongs to the UPF0719 family.</text>
</comment>
<evidence type="ECO:0000313" key="8">
    <source>
        <dbReference type="EMBL" id="KIG15482.1"/>
    </source>
</evidence>
<feature type="transmembrane region" description="Helical" evidence="7">
    <location>
        <begin position="20"/>
        <end position="46"/>
    </location>
</feature>
<name>A0A0C2D610_9BACT</name>
<dbReference type="Proteomes" id="UP000031599">
    <property type="component" value="Unassembled WGS sequence"/>
</dbReference>
<sequence length="79" mass="8451">MTMMFLLGKQIIDVSAIASAAIYSVLGLLIFGLFWLLIVWLTPFSIRKEIEDDQNTSLGIILGAVIIGISLIISAAVAG</sequence>
<evidence type="ECO:0000256" key="3">
    <source>
        <dbReference type="ARBA" id="ARBA00022475"/>
    </source>
</evidence>
<evidence type="ECO:0000256" key="1">
    <source>
        <dbReference type="ARBA" id="ARBA00004651"/>
    </source>
</evidence>
<comment type="caution">
    <text evidence="8">The sequence shown here is derived from an EMBL/GenBank/DDBJ whole genome shotgun (WGS) entry which is preliminary data.</text>
</comment>
<keyword evidence="3" id="KW-1003">Cell membrane</keyword>
<dbReference type="InterPro" id="IPR007140">
    <property type="entry name" value="DUF350"/>
</dbReference>
<keyword evidence="6 7" id="KW-0472">Membrane</keyword>
<gene>
    <name evidence="8" type="ORF">DB30_05505</name>
</gene>
<comment type="subcellular location">
    <subcellularLocation>
        <location evidence="1">Cell membrane</location>
        <topology evidence="1">Multi-pass membrane protein</topology>
    </subcellularLocation>
</comment>
<keyword evidence="4 7" id="KW-0812">Transmembrane</keyword>
<dbReference type="EMBL" id="JMCC02000052">
    <property type="protein sequence ID" value="KIG15482.1"/>
    <property type="molecule type" value="Genomic_DNA"/>
</dbReference>
<keyword evidence="5 7" id="KW-1133">Transmembrane helix</keyword>